<organism evidence="1 2">
    <name type="scientific">Haemaphysalis longicornis</name>
    <name type="common">Bush tick</name>
    <dbReference type="NCBI Taxonomy" id="44386"/>
    <lineage>
        <taxon>Eukaryota</taxon>
        <taxon>Metazoa</taxon>
        <taxon>Ecdysozoa</taxon>
        <taxon>Arthropoda</taxon>
        <taxon>Chelicerata</taxon>
        <taxon>Arachnida</taxon>
        <taxon>Acari</taxon>
        <taxon>Parasitiformes</taxon>
        <taxon>Ixodida</taxon>
        <taxon>Ixodoidea</taxon>
        <taxon>Ixodidae</taxon>
        <taxon>Haemaphysalinae</taxon>
        <taxon>Haemaphysalis</taxon>
    </lineage>
</organism>
<sequence length="224" mass="24946">MRGQGYAGAAVTRGSFRGVQALIREVYLLAVYTQCCSHSLILCLNDASKVSDIPDAFATIGEVCTYFRSSSKRTGVLKKDLESSSRTVSRLHKYCETRWVEWHEAVILFSEALPDIVESLEALMESETGRNATASTLHTHLCSFNFLVSVAVIERSLSLTLRLSQYLQGNFVDMSVALEHIDLVLKQLSDIRKYANDKFKKIFDSCQATARGSAIKPEIPRKLG</sequence>
<dbReference type="InterPro" id="IPR052958">
    <property type="entry name" value="IFN-induced_PKR_regulator"/>
</dbReference>
<dbReference type="OMA" id="NTIHIMM"/>
<accession>A0A9J6GLC9</accession>
<dbReference type="InterPro" id="IPR012337">
    <property type="entry name" value="RNaseH-like_sf"/>
</dbReference>
<dbReference type="PANTHER" id="PTHR46289:SF17">
    <property type="entry name" value="HAT C-TERMINAL DIMERISATION DOMAIN-CONTAINING PROTEIN"/>
    <property type="match status" value="1"/>
</dbReference>
<dbReference type="PANTHER" id="PTHR46289">
    <property type="entry name" value="52 KDA REPRESSOR OF THE INHIBITOR OF THE PROTEIN KINASE-LIKE PROTEIN-RELATED"/>
    <property type="match status" value="1"/>
</dbReference>
<dbReference type="EMBL" id="JABSTR010000007">
    <property type="protein sequence ID" value="KAH9375256.1"/>
    <property type="molecule type" value="Genomic_DNA"/>
</dbReference>
<protein>
    <submittedName>
        <fullName evidence="1">Uncharacterized protein</fullName>
    </submittedName>
</protein>
<proteinExistence type="predicted"/>
<dbReference type="VEuPathDB" id="VectorBase:HLOH_058533"/>
<evidence type="ECO:0000313" key="2">
    <source>
        <dbReference type="Proteomes" id="UP000821853"/>
    </source>
</evidence>
<reference evidence="1 2" key="1">
    <citation type="journal article" date="2020" name="Cell">
        <title>Large-Scale Comparative Analyses of Tick Genomes Elucidate Their Genetic Diversity and Vector Capacities.</title>
        <authorList>
            <consortium name="Tick Genome and Microbiome Consortium (TIGMIC)"/>
            <person name="Jia N."/>
            <person name="Wang J."/>
            <person name="Shi W."/>
            <person name="Du L."/>
            <person name="Sun Y."/>
            <person name="Zhan W."/>
            <person name="Jiang J.F."/>
            <person name="Wang Q."/>
            <person name="Zhang B."/>
            <person name="Ji P."/>
            <person name="Bell-Sakyi L."/>
            <person name="Cui X.M."/>
            <person name="Yuan T.T."/>
            <person name="Jiang B.G."/>
            <person name="Yang W.F."/>
            <person name="Lam T.T."/>
            <person name="Chang Q.C."/>
            <person name="Ding S.J."/>
            <person name="Wang X.J."/>
            <person name="Zhu J.G."/>
            <person name="Ruan X.D."/>
            <person name="Zhao L."/>
            <person name="Wei J.T."/>
            <person name="Ye R.Z."/>
            <person name="Que T.C."/>
            <person name="Du C.H."/>
            <person name="Zhou Y.H."/>
            <person name="Cheng J.X."/>
            <person name="Dai P.F."/>
            <person name="Guo W.B."/>
            <person name="Han X.H."/>
            <person name="Huang E.J."/>
            <person name="Li L.F."/>
            <person name="Wei W."/>
            <person name="Gao Y.C."/>
            <person name="Liu J.Z."/>
            <person name="Shao H.Z."/>
            <person name="Wang X."/>
            <person name="Wang C.C."/>
            <person name="Yang T.C."/>
            <person name="Huo Q.B."/>
            <person name="Li W."/>
            <person name="Chen H.Y."/>
            <person name="Chen S.E."/>
            <person name="Zhou L.G."/>
            <person name="Ni X.B."/>
            <person name="Tian J.H."/>
            <person name="Sheng Y."/>
            <person name="Liu T."/>
            <person name="Pan Y.S."/>
            <person name="Xia L.Y."/>
            <person name="Li J."/>
            <person name="Zhao F."/>
            <person name="Cao W.C."/>
        </authorList>
    </citation>
    <scope>NUCLEOTIDE SEQUENCE [LARGE SCALE GENOMIC DNA]</scope>
    <source>
        <strain evidence="1">HaeL-2018</strain>
    </source>
</reference>
<dbReference type="AlphaFoldDB" id="A0A9J6GLC9"/>
<comment type="caution">
    <text evidence="1">The sequence shown here is derived from an EMBL/GenBank/DDBJ whole genome shotgun (WGS) entry which is preliminary data.</text>
</comment>
<dbReference type="OrthoDB" id="6424361at2759"/>
<dbReference type="Proteomes" id="UP000821853">
    <property type="component" value="Chromosome 5"/>
</dbReference>
<gene>
    <name evidence="1" type="ORF">HPB48_011436</name>
</gene>
<name>A0A9J6GLC9_HAELO</name>
<dbReference type="SUPFAM" id="SSF53098">
    <property type="entry name" value="Ribonuclease H-like"/>
    <property type="match status" value="1"/>
</dbReference>
<keyword evidence="2" id="KW-1185">Reference proteome</keyword>
<evidence type="ECO:0000313" key="1">
    <source>
        <dbReference type="EMBL" id="KAH9375256.1"/>
    </source>
</evidence>